<evidence type="ECO:0000256" key="5">
    <source>
        <dbReference type="PROSITE-ProRule" id="PRU00076"/>
    </source>
</evidence>
<dbReference type="Proteomes" id="UP000054359">
    <property type="component" value="Unassembled WGS sequence"/>
</dbReference>
<dbReference type="PROSITE" id="PS00010">
    <property type="entry name" value="ASX_HYDROXYL"/>
    <property type="match status" value="1"/>
</dbReference>
<evidence type="ECO:0000313" key="7">
    <source>
        <dbReference type="EMBL" id="KFM83550.1"/>
    </source>
</evidence>
<dbReference type="PANTHER" id="PTHR24046:SF7">
    <property type="entry name" value="CUB DOMAIN-CONTAINING PROTEIN"/>
    <property type="match status" value="1"/>
</dbReference>
<comment type="caution">
    <text evidence="5">Lacks conserved residue(s) required for the propagation of feature annotation.</text>
</comment>
<organism evidence="7 8">
    <name type="scientific">Stegodyphus mimosarum</name>
    <name type="common">African social velvet spider</name>
    <dbReference type="NCBI Taxonomy" id="407821"/>
    <lineage>
        <taxon>Eukaryota</taxon>
        <taxon>Metazoa</taxon>
        <taxon>Ecdysozoa</taxon>
        <taxon>Arthropoda</taxon>
        <taxon>Chelicerata</taxon>
        <taxon>Arachnida</taxon>
        <taxon>Araneae</taxon>
        <taxon>Araneomorphae</taxon>
        <taxon>Entelegynae</taxon>
        <taxon>Eresoidea</taxon>
        <taxon>Eresidae</taxon>
        <taxon>Stegodyphus</taxon>
    </lineage>
</organism>
<keyword evidence="8" id="KW-1185">Reference proteome</keyword>
<dbReference type="SMART" id="SM00179">
    <property type="entry name" value="EGF_CA"/>
    <property type="match status" value="2"/>
</dbReference>
<keyword evidence="1 5" id="KW-0245">EGF-like domain</keyword>
<dbReference type="InterPro" id="IPR052071">
    <property type="entry name" value="SCUB_EGF-like_domain"/>
</dbReference>
<dbReference type="GO" id="GO:0009986">
    <property type="term" value="C:cell surface"/>
    <property type="evidence" value="ECO:0007669"/>
    <property type="project" value="TreeGrafter"/>
</dbReference>
<dbReference type="SUPFAM" id="SSF57196">
    <property type="entry name" value="EGF/Laminin"/>
    <property type="match status" value="2"/>
</dbReference>
<keyword evidence="2" id="KW-0732">Signal</keyword>
<evidence type="ECO:0000259" key="6">
    <source>
        <dbReference type="PROSITE" id="PS50026"/>
    </source>
</evidence>
<dbReference type="PROSITE" id="PS01187">
    <property type="entry name" value="EGF_CA"/>
    <property type="match status" value="1"/>
</dbReference>
<evidence type="ECO:0000256" key="1">
    <source>
        <dbReference type="ARBA" id="ARBA00022536"/>
    </source>
</evidence>
<dbReference type="PROSITE" id="PS50026">
    <property type="entry name" value="EGF_3"/>
    <property type="match status" value="1"/>
</dbReference>
<accession>A0A087V1R1</accession>
<sequence>SVNNGGCDHTCISSLSTVQCLCHEGFQLRRDKKTCQDVDECNETPCNHICRNTLGSFECACKDGYELGLDG</sequence>
<dbReference type="InterPro" id="IPR000742">
    <property type="entry name" value="EGF"/>
</dbReference>
<dbReference type="FunFam" id="2.10.25.10:FF:000037">
    <property type="entry name" value="Signal peptide, CUB domain and EGF-like domain-containing 2"/>
    <property type="match status" value="1"/>
</dbReference>
<dbReference type="Pfam" id="PF14670">
    <property type="entry name" value="FXa_inhibition"/>
    <property type="match status" value="1"/>
</dbReference>
<dbReference type="GO" id="GO:0005509">
    <property type="term" value="F:calcium ion binding"/>
    <property type="evidence" value="ECO:0007669"/>
    <property type="project" value="InterPro"/>
</dbReference>
<keyword evidence="3" id="KW-0677">Repeat</keyword>
<dbReference type="EMBL" id="KL868104">
    <property type="protein sequence ID" value="KFM83550.1"/>
    <property type="molecule type" value="Genomic_DNA"/>
</dbReference>
<evidence type="ECO:0000256" key="4">
    <source>
        <dbReference type="ARBA" id="ARBA00023157"/>
    </source>
</evidence>
<feature type="domain" description="EGF-like" evidence="6">
    <location>
        <begin position="37"/>
        <end position="68"/>
    </location>
</feature>
<dbReference type="OMA" id="CDHTCIS"/>
<dbReference type="InterPro" id="IPR000152">
    <property type="entry name" value="EGF-type_Asp/Asn_hydroxyl_site"/>
</dbReference>
<keyword evidence="4" id="KW-1015">Disulfide bond</keyword>
<reference evidence="7 8" key="1">
    <citation type="submission" date="2013-11" db="EMBL/GenBank/DDBJ databases">
        <title>Genome sequencing of Stegodyphus mimosarum.</title>
        <authorList>
            <person name="Bechsgaard J."/>
        </authorList>
    </citation>
    <scope>NUCLEOTIDE SEQUENCE [LARGE SCALE GENOMIC DNA]</scope>
</reference>
<dbReference type="Pfam" id="PF07645">
    <property type="entry name" value="EGF_CA"/>
    <property type="match status" value="1"/>
</dbReference>
<dbReference type="Gene3D" id="2.10.25.10">
    <property type="entry name" value="Laminin"/>
    <property type="match status" value="2"/>
</dbReference>
<dbReference type="InterPro" id="IPR049883">
    <property type="entry name" value="NOTCH1_EGF-like"/>
</dbReference>
<gene>
    <name evidence="7" type="ORF">X975_22843</name>
</gene>
<dbReference type="OrthoDB" id="6429323at2759"/>
<dbReference type="STRING" id="407821.A0A087V1R1"/>
<proteinExistence type="predicted"/>
<dbReference type="PANTHER" id="PTHR24046">
    <property type="entry name" value="SIGNAL PEPTIDE, CUB AND EGF-LIKE DOMAIN-CONTAINING"/>
    <property type="match status" value="1"/>
</dbReference>
<dbReference type="GO" id="GO:0007165">
    <property type="term" value="P:signal transduction"/>
    <property type="evidence" value="ECO:0007669"/>
    <property type="project" value="TreeGrafter"/>
</dbReference>
<protein>
    <submittedName>
        <fullName evidence="7">Signal peptide, CUB and EGF-like domain-containing protein 3</fullName>
    </submittedName>
</protein>
<dbReference type="InterPro" id="IPR001881">
    <property type="entry name" value="EGF-like_Ca-bd_dom"/>
</dbReference>
<dbReference type="GO" id="GO:0005615">
    <property type="term" value="C:extracellular space"/>
    <property type="evidence" value="ECO:0007669"/>
    <property type="project" value="TreeGrafter"/>
</dbReference>
<evidence type="ECO:0000256" key="3">
    <source>
        <dbReference type="ARBA" id="ARBA00022737"/>
    </source>
</evidence>
<dbReference type="SMART" id="SM00181">
    <property type="entry name" value="EGF"/>
    <property type="match status" value="2"/>
</dbReference>
<feature type="non-terminal residue" evidence="7">
    <location>
        <position position="71"/>
    </location>
</feature>
<dbReference type="InterPro" id="IPR018097">
    <property type="entry name" value="EGF_Ca-bd_CS"/>
</dbReference>
<evidence type="ECO:0000256" key="2">
    <source>
        <dbReference type="ARBA" id="ARBA00022729"/>
    </source>
</evidence>
<dbReference type="AlphaFoldDB" id="A0A087V1R1"/>
<evidence type="ECO:0000313" key="8">
    <source>
        <dbReference type="Proteomes" id="UP000054359"/>
    </source>
</evidence>
<feature type="non-terminal residue" evidence="7">
    <location>
        <position position="1"/>
    </location>
</feature>
<name>A0A087V1R1_STEMI</name>